<dbReference type="Gene3D" id="3.50.50.60">
    <property type="entry name" value="FAD/NAD(P)-binding domain"/>
    <property type="match status" value="3"/>
</dbReference>
<dbReference type="InterPro" id="IPR002937">
    <property type="entry name" value="Amino_oxidase"/>
</dbReference>
<name>A0A3A9YU43_9ACTN</name>
<dbReference type="GO" id="GO:0016491">
    <property type="term" value="F:oxidoreductase activity"/>
    <property type="evidence" value="ECO:0007669"/>
    <property type="project" value="InterPro"/>
</dbReference>
<dbReference type="Pfam" id="PF01593">
    <property type="entry name" value="Amino_oxidase"/>
    <property type="match status" value="1"/>
</dbReference>
<accession>A0A3A9YU43</accession>
<dbReference type="AlphaFoldDB" id="A0A3A9YU43"/>
<organism evidence="2 3">
    <name type="scientific">Streptomyces hoynatensis</name>
    <dbReference type="NCBI Taxonomy" id="1141874"/>
    <lineage>
        <taxon>Bacteria</taxon>
        <taxon>Bacillati</taxon>
        <taxon>Actinomycetota</taxon>
        <taxon>Actinomycetes</taxon>
        <taxon>Kitasatosporales</taxon>
        <taxon>Streptomycetaceae</taxon>
        <taxon>Streptomyces</taxon>
    </lineage>
</organism>
<reference evidence="2 3" key="1">
    <citation type="journal article" date="2014" name="Int. J. Syst. Evol. Microbiol.">
        <title>Streptomyces hoynatensis sp. nov., isolated from deep marine sediment.</title>
        <authorList>
            <person name="Veyisoglu A."/>
            <person name="Sahin N."/>
        </authorList>
    </citation>
    <scope>NUCLEOTIDE SEQUENCE [LARGE SCALE GENOMIC DNA]</scope>
    <source>
        <strain evidence="2 3">KCTC 29097</strain>
    </source>
</reference>
<protein>
    <submittedName>
        <fullName evidence="2">FAD-binding protein</fullName>
    </submittedName>
</protein>
<sequence>MPQQAPAGVAREPRGELNWLHRLFAFFATPGGGLTVLGHIDSEGRRVAVVGSGISGLTAALRLERAGFEVDLIESGDVLGGRMGAAHLGDRPVMLGGKNIGHKYDAFRGFLGALGSYEWQPFGINASMMKEGEVLTLDSTKRNRSINNIRRMGAPRDLAKLLNLVAHIRLEESNKFLGSTYFSKLGSRRDHQPLSAWFGRTLTNTLLRPMTVRMNGAEPDEVYLGNFNTNLALLLDTYDQLTHSIQPALDAMANRVNARLHTKAEGLVISGGRVTGLKLSEKGGPAEEESYDGVVIATPAYATAEIVASELPGLGKRLKDARYFPSSVVVVEYDRPVFTPEVRALAMHDGGPCSNAGSYGMEDRHIVRYTFSGRNGRTGKDGQSLTTAPEQLEEWVGEAEERLTRYLSASRAKRVNSVSRAWDAAYCAYSPFHSEFLTEVRAAVASVPGLELSGDYLWGVSLEACARSGNEAGAKLSHYLTGTSPVRA</sequence>
<dbReference type="InterPro" id="IPR036188">
    <property type="entry name" value="FAD/NAD-bd_sf"/>
</dbReference>
<gene>
    <name evidence="2" type="ORF">D7294_21245</name>
</gene>
<dbReference type="PANTHER" id="PTHR42923">
    <property type="entry name" value="PROTOPORPHYRINOGEN OXIDASE"/>
    <property type="match status" value="1"/>
</dbReference>
<dbReference type="InterPro" id="IPR050464">
    <property type="entry name" value="Zeta_carotene_desat/Oxidored"/>
</dbReference>
<dbReference type="PANTHER" id="PTHR42923:SF3">
    <property type="entry name" value="PROTOPORPHYRINOGEN OXIDASE"/>
    <property type="match status" value="1"/>
</dbReference>
<dbReference type="SUPFAM" id="SSF51905">
    <property type="entry name" value="FAD/NAD(P)-binding domain"/>
    <property type="match status" value="1"/>
</dbReference>
<feature type="domain" description="Amine oxidase" evidence="1">
    <location>
        <begin position="54"/>
        <end position="472"/>
    </location>
</feature>
<comment type="caution">
    <text evidence="2">The sequence shown here is derived from an EMBL/GenBank/DDBJ whole genome shotgun (WGS) entry which is preliminary data.</text>
</comment>
<dbReference type="Proteomes" id="UP000272474">
    <property type="component" value="Unassembled WGS sequence"/>
</dbReference>
<evidence type="ECO:0000313" key="2">
    <source>
        <dbReference type="EMBL" id="RKN39515.1"/>
    </source>
</evidence>
<evidence type="ECO:0000259" key="1">
    <source>
        <dbReference type="Pfam" id="PF01593"/>
    </source>
</evidence>
<keyword evidence="3" id="KW-1185">Reference proteome</keyword>
<proteinExistence type="predicted"/>
<evidence type="ECO:0000313" key="3">
    <source>
        <dbReference type="Proteomes" id="UP000272474"/>
    </source>
</evidence>
<dbReference type="Gene3D" id="3.90.660.20">
    <property type="entry name" value="Protoporphyrinogen oxidase, mitochondrial, domain 2"/>
    <property type="match status" value="1"/>
</dbReference>
<dbReference type="EMBL" id="RBAL01000013">
    <property type="protein sequence ID" value="RKN39515.1"/>
    <property type="molecule type" value="Genomic_DNA"/>
</dbReference>